<dbReference type="AlphaFoldDB" id="A0AAP4BAQ0"/>
<accession>A0AAP4BAQ0</accession>
<organism evidence="4 5">
    <name type="scientific">Fusibacillus kribbianus</name>
    <dbReference type="NCBI Taxonomy" id="3044208"/>
    <lineage>
        <taxon>Bacteria</taxon>
        <taxon>Bacillati</taxon>
        <taxon>Bacillota</taxon>
        <taxon>Clostridia</taxon>
        <taxon>Lachnospirales</taxon>
        <taxon>Lachnospiraceae</taxon>
        <taxon>Fusibacillus</taxon>
    </lineage>
</organism>
<feature type="transmembrane region" description="Helical" evidence="2">
    <location>
        <begin position="37"/>
        <end position="61"/>
    </location>
</feature>
<dbReference type="RefSeq" id="WP_283229474.1">
    <property type="nucleotide sequence ID" value="NZ_JASGBQ010000001.1"/>
</dbReference>
<name>A0AAP4BAQ0_9FIRM</name>
<feature type="domain" description="DUF4179" evidence="3">
    <location>
        <begin position="32"/>
        <end position="156"/>
    </location>
</feature>
<gene>
    <name evidence="4" type="ORF">QJ036_00540</name>
</gene>
<reference evidence="4 5" key="1">
    <citation type="submission" date="2023-05" db="EMBL/GenBank/DDBJ databases">
        <title>[ruminococcus] sp. nov., isolated from a pig farm feces dump.</title>
        <authorList>
            <person name="Chang Y.-H."/>
        </authorList>
    </citation>
    <scope>NUCLEOTIDE SEQUENCE [LARGE SCALE GENOMIC DNA]</scope>
    <source>
        <strain evidence="4 5">YH-rum2234</strain>
    </source>
</reference>
<dbReference type="EMBL" id="JASGBQ010000001">
    <property type="protein sequence ID" value="MDI9240964.1"/>
    <property type="molecule type" value="Genomic_DNA"/>
</dbReference>
<dbReference type="Pfam" id="PF13786">
    <property type="entry name" value="DUF4179"/>
    <property type="match status" value="1"/>
</dbReference>
<dbReference type="Gene3D" id="2.60.40.1630">
    <property type="entry name" value="bacillus anthracis domain"/>
    <property type="match status" value="1"/>
</dbReference>
<feature type="compositionally biased region" description="Basic and acidic residues" evidence="1">
    <location>
        <begin position="107"/>
        <end position="116"/>
    </location>
</feature>
<protein>
    <submittedName>
        <fullName evidence="4">DUF4179 domain-containing protein</fullName>
    </submittedName>
</protein>
<dbReference type="InterPro" id="IPR025436">
    <property type="entry name" value="DUF4179"/>
</dbReference>
<proteinExistence type="predicted"/>
<feature type="region of interest" description="Disordered" evidence="1">
    <location>
        <begin position="100"/>
        <end position="125"/>
    </location>
</feature>
<evidence type="ECO:0000256" key="1">
    <source>
        <dbReference type="SAM" id="MobiDB-lite"/>
    </source>
</evidence>
<sequence length="402" mass="43928">MQIKFDEIPVSKRLNETVKTSLEQIKSGQRRKKRKKLWIGCGSAAAAFAVTVLFCVSNPALAAKLPVIGSLFAGLEDDFAFAGDYSDRAEVLTPTETVVEAPASESESERAVDHAESNAAETAETPEGLYTVSDCGVTLTASEIYCDGLSVFLSMQFYSEEPLGYNYQWNSDGEIARDEAGNPITEPATVYLVGSAGIDGMEVTEFGSTDFHVEQLDEHHFNGMIKTDLPSELLGKAGSHQISISLTRILADFCDENGYPIIDSNNPGDTSYCVRGTWELKLPFHSDTSQLQVYENLDTSESPCRVTDVYVSPYQIMTRYVGVEDGPGDPDGGVAVFDQDGKLLESANSTQTYGISSHSLNGSRPSSVQIYLMDAWITAMKTWDTETAKDQAVNSYTLELHW</sequence>
<keyword evidence="2" id="KW-0472">Membrane</keyword>
<dbReference type="Proteomes" id="UP001300383">
    <property type="component" value="Unassembled WGS sequence"/>
</dbReference>
<evidence type="ECO:0000256" key="2">
    <source>
        <dbReference type="SAM" id="Phobius"/>
    </source>
</evidence>
<keyword evidence="2" id="KW-0812">Transmembrane</keyword>
<keyword evidence="5" id="KW-1185">Reference proteome</keyword>
<comment type="caution">
    <text evidence="4">The sequence shown here is derived from an EMBL/GenBank/DDBJ whole genome shotgun (WGS) entry which is preliminary data.</text>
</comment>
<evidence type="ECO:0000313" key="5">
    <source>
        <dbReference type="Proteomes" id="UP001300383"/>
    </source>
</evidence>
<evidence type="ECO:0000259" key="3">
    <source>
        <dbReference type="Pfam" id="PF13786"/>
    </source>
</evidence>
<evidence type="ECO:0000313" key="4">
    <source>
        <dbReference type="EMBL" id="MDI9240964.1"/>
    </source>
</evidence>
<keyword evidence="2" id="KW-1133">Transmembrane helix</keyword>